<dbReference type="InterPro" id="IPR009449">
    <property type="entry name" value="Sec2_N"/>
</dbReference>
<dbReference type="GO" id="GO:0051286">
    <property type="term" value="C:cell tip"/>
    <property type="evidence" value="ECO:0007669"/>
    <property type="project" value="TreeGrafter"/>
</dbReference>
<feature type="compositionally biased region" description="Low complexity" evidence="3">
    <location>
        <begin position="856"/>
        <end position="869"/>
    </location>
</feature>
<sequence length="979" mass="105034">MAADQVADEIARDDATSETKDALERDEDASEAQAQIIASLRSQVTDLFTQVTQLNSKLVASYDRVSDLEDQLHEASSSLRNSSITISSLELERAEHLAALNTGLLVEKAHVTAELNRLMERATEEAAQRGQAESARHDIEKDLDDLSATLFDQANTMVAEARLNQARSERKVREAEEALRSAEEAVKVMQSQMQALEADKAAAEREATGARITMGKGKWIERSDSEGDPPKLRFLTIHTPYAEFAALVAYLRTLRTSQLTPPTISSLLNQPFLARLNTEDLEPTVRLDLAPSLNWLSRPSVLAAIHTGMLIIEPMPFLNLVQELSSQSRTIASVSCSLCGTRIARLTPGSAHEKPPSHPLASFTRSSSASSNSWFKYPLVLSSPTPGSEVTFSHLQENAHPELIYVFRVVTQTSSQPPPPLASVHSKQASSSPASTSSRLPVHSSTTSRALPAQSNNSPHPLCTSNYCLLRLRTTCSLWAFVRSGIIERIWQEEVTQLPSSASADRITINGNGSPNPPSTPRSSQPTLPNASEKPPVPPRRRRLWEMASALGEKAVSWGKEGGESPKLKDKEKENSALKRLPPPPPSHPSVPHPHGEPTRPTSQVPPALPKRSEMRSTTPEGATADTSAGCSANSTVPNTEPVAVDNTALGLEQKDEHTSSESFATPTDEVETPLPAPVVGVNDEVPANVHQEQTSTIIPSECPISPQTVSQPQTPPASVSPPRSRVGSPIPQSVASPMSLSRSRAGSPASGRPSSPFPPSRTGSPAPPQGAPPVPRRAPARRPAPLPPSTPMPERPSALPTRLKREGTKKSKESEGSKVVEAPKATVAATTSNREDGGDSEPSSTSIDGRPENVDTPAGPPTGDTPAGLSTDTTSPSERQTPTPSEPVDVPPEVPTTTSEAMAAVTDHSPVTENSASVHATENNGGSSVDTEKHNKHCPSINTEGFAGDGTWEERTWKEVIRLREEMFWARVGCVREL</sequence>
<dbReference type="HOGENOM" id="CLU_011813_0_0_1"/>
<evidence type="ECO:0000313" key="5">
    <source>
        <dbReference type="EMBL" id="KIO14213.1"/>
    </source>
</evidence>
<dbReference type="PANTHER" id="PTHR14430:SF0">
    <property type="entry name" value="SEC2P DOMAIN-CONTAINING PROTEIN"/>
    <property type="match status" value="1"/>
</dbReference>
<feature type="region of interest" description="Disordered" evidence="3">
    <location>
        <begin position="416"/>
        <end position="457"/>
    </location>
</feature>
<feature type="compositionally biased region" description="Basic and acidic residues" evidence="3">
    <location>
        <begin position="804"/>
        <end position="819"/>
    </location>
</feature>
<feature type="region of interest" description="Disordered" evidence="3">
    <location>
        <begin position="348"/>
        <end position="370"/>
    </location>
</feature>
<accession>A0A0C3JYJ3</accession>
<reference evidence="5 6" key="1">
    <citation type="submission" date="2014-04" db="EMBL/GenBank/DDBJ databases">
        <authorList>
            <consortium name="DOE Joint Genome Institute"/>
            <person name="Kuo A."/>
            <person name="Kohler A."/>
            <person name="Costa M.D."/>
            <person name="Nagy L.G."/>
            <person name="Floudas D."/>
            <person name="Copeland A."/>
            <person name="Barry K.W."/>
            <person name="Cichocki N."/>
            <person name="Veneault-Fourrey C."/>
            <person name="LaButti K."/>
            <person name="Lindquist E.A."/>
            <person name="Lipzen A."/>
            <person name="Lundell T."/>
            <person name="Morin E."/>
            <person name="Murat C."/>
            <person name="Sun H."/>
            <person name="Tunlid A."/>
            <person name="Henrissat B."/>
            <person name="Grigoriev I.V."/>
            <person name="Hibbett D.S."/>
            <person name="Martin F."/>
            <person name="Nordberg H.P."/>
            <person name="Cantor M.N."/>
            <person name="Hua S.X."/>
        </authorList>
    </citation>
    <scope>NUCLEOTIDE SEQUENCE [LARGE SCALE GENOMIC DNA]</scope>
    <source>
        <strain evidence="5 6">Marx 270</strain>
    </source>
</reference>
<keyword evidence="6" id="KW-1185">Reference proteome</keyword>
<organism evidence="5 6">
    <name type="scientific">Pisolithus tinctorius Marx 270</name>
    <dbReference type="NCBI Taxonomy" id="870435"/>
    <lineage>
        <taxon>Eukaryota</taxon>
        <taxon>Fungi</taxon>
        <taxon>Dikarya</taxon>
        <taxon>Basidiomycota</taxon>
        <taxon>Agaricomycotina</taxon>
        <taxon>Agaricomycetes</taxon>
        <taxon>Agaricomycetidae</taxon>
        <taxon>Boletales</taxon>
        <taxon>Sclerodermatineae</taxon>
        <taxon>Pisolithaceae</taxon>
        <taxon>Pisolithus</taxon>
    </lineage>
</organism>
<dbReference type="GO" id="GO:0006887">
    <property type="term" value="P:exocytosis"/>
    <property type="evidence" value="ECO:0007669"/>
    <property type="project" value="TreeGrafter"/>
</dbReference>
<feature type="compositionally biased region" description="Basic and acidic residues" evidence="3">
    <location>
        <begin position="561"/>
        <end position="577"/>
    </location>
</feature>
<evidence type="ECO:0000256" key="2">
    <source>
        <dbReference type="SAM" id="Coils"/>
    </source>
</evidence>
<gene>
    <name evidence="5" type="ORF">M404DRAFT_468243</name>
</gene>
<dbReference type="OrthoDB" id="1748564at2759"/>
<feature type="compositionally biased region" description="Low complexity" evidence="3">
    <location>
        <begin position="740"/>
        <end position="755"/>
    </location>
</feature>
<feature type="compositionally biased region" description="Polar residues" evidence="3">
    <location>
        <begin position="910"/>
        <end position="930"/>
    </location>
</feature>
<dbReference type="GO" id="GO:0005085">
    <property type="term" value="F:guanyl-nucleotide exchange factor activity"/>
    <property type="evidence" value="ECO:0007669"/>
    <property type="project" value="InterPro"/>
</dbReference>
<feature type="compositionally biased region" description="Pro residues" evidence="3">
    <location>
        <begin position="756"/>
        <end position="795"/>
    </location>
</feature>
<feature type="compositionally biased region" description="Polar residues" evidence="3">
    <location>
        <begin position="497"/>
        <end position="513"/>
    </location>
</feature>
<feature type="compositionally biased region" description="Low complexity" evidence="3">
    <location>
        <begin position="721"/>
        <end position="732"/>
    </location>
</feature>
<feature type="compositionally biased region" description="Pro residues" evidence="3">
    <location>
        <begin position="581"/>
        <end position="592"/>
    </location>
</feature>
<feature type="compositionally biased region" description="Polar residues" evidence="3">
    <location>
        <begin position="443"/>
        <end position="457"/>
    </location>
</feature>
<dbReference type="InterPro" id="IPR040351">
    <property type="entry name" value="RAB3IL/RAB3IP/Sec2"/>
</dbReference>
<name>A0A0C3JYJ3_PISTI</name>
<dbReference type="GO" id="GO:0070319">
    <property type="term" value="C:Golgi to plasma membrane transport vesicle"/>
    <property type="evidence" value="ECO:0007669"/>
    <property type="project" value="TreeGrafter"/>
</dbReference>
<evidence type="ECO:0000256" key="1">
    <source>
        <dbReference type="ARBA" id="ARBA00023054"/>
    </source>
</evidence>
<feature type="compositionally biased region" description="Low complexity" evidence="3">
    <location>
        <begin position="704"/>
        <end position="713"/>
    </location>
</feature>
<feature type="region of interest" description="Disordered" evidence="3">
    <location>
        <begin position="497"/>
        <end position="540"/>
    </location>
</feature>
<evidence type="ECO:0000256" key="3">
    <source>
        <dbReference type="SAM" id="MobiDB-lite"/>
    </source>
</evidence>
<dbReference type="InParanoid" id="A0A0C3JYJ3"/>
<feature type="coiled-coil region" evidence="2">
    <location>
        <begin position="158"/>
        <end position="213"/>
    </location>
</feature>
<feature type="region of interest" description="Disordered" evidence="3">
    <location>
        <begin position="555"/>
        <end position="948"/>
    </location>
</feature>
<reference evidence="6" key="2">
    <citation type="submission" date="2015-01" db="EMBL/GenBank/DDBJ databases">
        <title>Evolutionary Origins and Diversification of the Mycorrhizal Mutualists.</title>
        <authorList>
            <consortium name="DOE Joint Genome Institute"/>
            <consortium name="Mycorrhizal Genomics Consortium"/>
            <person name="Kohler A."/>
            <person name="Kuo A."/>
            <person name="Nagy L.G."/>
            <person name="Floudas D."/>
            <person name="Copeland A."/>
            <person name="Barry K.W."/>
            <person name="Cichocki N."/>
            <person name="Veneault-Fourrey C."/>
            <person name="LaButti K."/>
            <person name="Lindquist E.A."/>
            <person name="Lipzen A."/>
            <person name="Lundell T."/>
            <person name="Morin E."/>
            <person name="Murat C."/>
            <person name="Riley R."/>
            <person name="Ohm R."/>
            <person name="Sun H."/>
            <person name="Tunlid A."/>
            <person name="Henrissat B."/>
            <person name="Grigoriev I.V."/>
            <person name="Hibbett D.S."/>
            <person name="Martin F."/>
        </authorList>
    </citation>
    <scope>NUCLEOTIDE SEQUENCE [LARGE SCALE GENOMIC DNA]</scope>
    <source>
        <strain evidence="6">Marx 270</strain>
    </source>
</reference>
<dbReference type="Gene3D" id="6.10.140.910">
    <property type="match status" value="1"/>
</dbReference>
<evidence type="ECO:0000259" key="4">
    <source>
        <dbReference type="Pfam" id="PF06428"/>
    </source>
</evidence>
<feature type="compositionally biased region" description="Polar residues" evidence="3">
    <location>
        <begin position="871"/>
        <end position="881"/>
    </location>
</feature>
<dbReference type="AlphaFoldDB" id="A0A0C3JYJ3"/>
<evidence type="ECO:0000313" key="6">
    <source>
        <dbReference type="Proteomes" id="UP000054217"/>
    </source>
</evidence>
<dbReference type="CDD" id="cd21044">
    <property type="entry name" value="Rab11BD_RAB3IP_like"/>
    <property type="match status" value="1"/>
</dbReference>
<feature type="domain" description="GDP/GTP exchange factor Sec2 N-terminal" evidence="4">
    <location>
        <begin position="66"/>
        <end position="196"/>
    </location>
</feature>
<feature type="compositionally biased region" description="Polar residues" evidence="3">
    <location>
        <begin position="616"/>
        <end position="639"/>
    </location>
</feature>
<dbReference type="Proteomes" id="UP000054217">
    <property type="component" value="Unassembled WGS sequence"/>
</dbReference>
<dbReference type="STRING" id="870435.A0A0C3JYJ3"/>
<feature type="compositionally biased region" description="Basic and acidic residues" evidence="3">
    <location>
        <begin position="9"/>
        <end position="23"/>
    </location>
</feature>
<keyword evidence="1 2" id="KW-0175">Coiled coil</keyword>
<protein>
    <recommendedName>
        <fullName evidence="4">GDP/GTP exchange factor Sec2 N-terminal domain-containing protein</fullName>
    </recommendedName>
</protein>
<dbReference type="Pfam" id="PF06428">
    <property type="entry name" value="Sec2p"/>
    <property type="match status" value="1"/>
</dbReference>
<dbReference type="PANTHER" id="PTHR14430">
    <property type="entry name" value="RABIN3-RELATED"/>
    <property type="match status" value="1"/>
</dbReference>
<dbReference type="EMBL" id="KN831945">
    <property type="protein sequence ID" value="KIO14213.1"/>
    <property type="molecule type" value="Genomic_DNA"/>
</dbReference>
<feature type="compositionally biased region" description="Low complexity" evidence="3">
    <location>
        <begin position="422"/>
        <end position="438"/>
    </location>
</feature>
<dbReference type="SUPFAM" id="SSF144284">
    <property type="entry name" value="Sec2 N-terminal region"/>
    <property type="match status" value="1"/>
</dbReference>
<proteinExistence type="predicted"/>
<feature type="region of interest" description="Disordered" evidence="3">
    <location>
        <begin position="1"/>
        <end position="29"/>
    </location>
</feature>